<evidence type="ECO:0000313" key="3">
    <source>
        <dbReference type="Proteomes" id="UP001154282"/>
    </source>
</evidence>
<gene>
    <name evidence="2" type="ORF">LITE_LOCUS42900</name>
</gene>
<organism evidence="2 3">
    <name type="scientific">Linum tenue</name>
    <dbReference type="NCBI Taxonomy" id="586396"/>
    <lineage>
        <taxon>Eukaryota</taxon>
        <taxon>Viridiplantae</taxon>
        <taxon>Streptophyta</taxon>
        <taxon>Embryophyta</taxon>
        <taxon>Tracheophyta</taxon>
        <taxon>Spermatophyta</taxon>
        <taxon>Magnoliopsida</taxon>
        <taxon>eudicotyledons</taxon>
        <taxon>Gunneridae</taxon>
        <taxon>Pentapetalae</taxon>
        <taxon>rosids</taxon>
        <taxon>fabids</taxon>
        <taxon>Malpighiales</taxon>
        <taxon>Linaceae</taxon>
        <taxon>Linum</taxon>
    </lineage>
</organism>
<keyword evidence="1" id="KW-0812">Transmembrane</keyword>
<sequence>MRLWNPIMLKCPFSDHRWTISGFEGKTWNHGRHGYKRWRLHLAYVITTNLLCIFGLLCLPRGSGVVLVSRTQQLEEDGCLC</sequence>
<dbReference type="Proteomes" id="UP001154282">
    <property type="component" value="Unassembled WGS sequence"/>
</dbReference>
<feature type="transmembrane region" description="Helical" evidence="1">
    <location>
        <begin position="42"/>
        <end position="62"/>
    </location>
</feature>
<evidence type="ECO:0000256" key="1">
    <source>
        <dbReference type="SAM" id="Phobius"/>
    </source>
</evidence>
<dbReference type="AlphaFoldDB" id="A0AAV0QHI9"/>
<keyword evidence="3" id="KW-1185">Reference proteome</keyword>
<evidence type="ECO:0000313" key="2">
    <source>
        <dbReference type="EMBL" id="CAI0543642.1"/>
    </source>
</evidence>
<reference evidence="2" key="1">
    <citation type="submission" date="2022-08" db="EMBL/GenBank/DDBJ databases">
        <authorList>
            <person name="Gutierrez-Valencia J."/>
        </authorList>
    </citation>
    <scope>NUCLEOTIDE SEQUENCE</scope>
</reference>
<protein>
    <submittedName>
        <fullName evidence="2">Uncharacterized protein</fullName>
    </submittedName>
</protein>
<comment type="caution">
    <text evidence="2">The sequence shown here is derived from an EMBL/GenBank/DDBJ whole genome shotgun (WGS) entry which is preliminary data.</text>
</comment>
<accession>A0AAV0QHI9</accession>
<keyword evidence="1" id="KW-1133">Transmembrane helix</keyword>
<proteinExistence type="predicted"/>
<keyword evidence="1" id="KW-0472">Membrane</keyword>
<name>A0AAV0QHI9_9ROSI</name>
<dbReference type="EMBL" id="CAMGYJ010000009">
    <property type="protein sequence ID" value="CAI0543642.1"/>
    <property type="molecule type" value="Genomic_DNA"/>
</dbReference>